<dbReference type="Proteomes" id="UP000251942">
    <property type="component" value="Unassembled WGS sequence"/>
</dbReference>
<protein>
    <submittedName>
        <fullName evidence="2">Uncharacterized protein</fullName>
    </submittedName>
</protein>
<keyword evidence="1" id="KW-0472">Membrane</keyword>
<name>A0A0W0TKP7_9GAMM</name>
<dbReference type="PATRIC" id="fig|453.4.peg.2635"/>
<reference evidence="3 5" key="2">
    <citation type="submission" date="2018-06" db="EMBL/GenBank/DDBJ databases">
        <authorList>
            <consortium name="Pathogen Informatics"/>
            <person name="Doyle S."/>
        </authorList>
    </citation>
    <scope>NUCLEOTIDE SEQUENCE [LARGE SCALE GENOMIC DNA]</scope>
    <source>
        <strain evidence="3 5">NCTC12022</strain>
    </source>
</reference>
<evidence type="ECO:0000256" key="1">
    <source>
        <dbReference type="SAM" id="Phobius"/>
    </source>
</evidence>
<evidence type="ECO:0000313" key="2">
    <source>
        <dbReference type="EMBL" id="KTC96045.1"/>
    </source>
</evidence>
<keyword evidence="1" id="KW-1133">Transmembrane helix</keyword>
<gene>
    <name evidence="2" type="ORF">Lfee_2407</name>
    <name evidence="3" type="ORF">NCTC12022_00908</name>
</gene>
<dbReference type="AlphaFoldDB" id="A0A0W0TKP7"/>
<dbReference type="EMBL" id="UASS01000007">
    <property type="protein sequence ID" value="SPX60192.1"/>
    <property type="molecule type" value="Genomic_DNA"/>
</dbReference>
<evidence type="ECO:0000313" key="4">
    <source>
        <dbReference type="Proteomes" id="UP000054698"/>
    </source>
</evidence>
<keyword evidence="1" id="KW-0812">Transmembrane</keyword>
<dbReference type="RefSeq" id="WP_238584930.1">
    <property type="nucleotide sequence ID" value="NZ_CAAAHT010000019.1"/>
</dbReference>
<keyword evidence="4" id="KW-1185">Reference proteome</keyword>
<proteinExistence type="predicted"/>
<dbReference type="Proteomes" id="UP000054698">
    <property type="component" value="Unassembled WGS sequence"/>
</dbReference>
<accession>A0A0W0TKP7</accession>
<feature type="transmembrane region" description="Helical" evidence="1">
    <location>
        <begin position="28"/>
        <end position="47"/>
    </location>
</feature>
<evidence type="ECO:0000313" key="5">
    <source>
        <dbReference type="Proteomes" id="UP000251942"/>
    </source>
</evidence>
<dbReference type="EMBL" id="LNYB01000082">
    <property type="protein sequence ID" value="KTC96045.1"/>
    <property type="molecule type" value="Genomic_DNA"/>
</dbReference>
<evidence type="ECO:0000313" key="3">
    <source>
        <dbReference type="EMBL" id="SPX60192.1"/>
    </source>
</evidence>
<organism evidence="2 4">
    <name type="scientific">Legionella feeleii</name>
    <dbReference type="NCBI Taxonomy" id="453"/>
    <lineage>
        <taxon>Bacteria</taxon>
        <taxon>Pseudomonadati</taxon>
        <taxon>Pseudomonadota</taxon>
        <taxon>Gammaproteobacteria</taxon>
        <taxon>Legionellales</taxon>
        <taxon>Legionellaceae</taxon>
        <taxon>Legionella</taxon>
    </lineage>
</organism>
<sequence>MAITPFYVLNPLAWIWLPVHAMELADDITGALISAVTVVIHPAVFVIRTLSSMIFGYEEDSDCDWGVEAEEQDLELAMTIVGFS</sequence>
<reference evidence="2 4" key="1">
    <citation type="submission" date="2015-11" db="EMBL/GenBank/DDBJ databases">
        <title>Genomic analysis of 38 Legionella species identifies large and diverse effector repertoires.</title>
        <authorList>
            <person name="Burstein D."/>
            <person name="Amaro F."/>
            <person name="Zusman T."/>
            <person name="Lifshitz Z."/>
            <person name="Cohen O."/>
            <person name="Gilbert J.A."/>
            <person name="Pupko T."/>
            <person name="Shuman H.A."/>
            <person name="Segal G."/>
        </authorList>
    </citation>
    <scope>NUCLEOTIDE SEQUENCE [LARGE SCALE GENOMIC DNA]</scope>
    <source>
        <strain evidence="2 4">WO-44C</strain>
    </source>
</reference>